<keyword evidence="7" id="KW-0653">Protein transport</keyword>
<feature type="compositionally biased region" description="Polar residues" evidence="8">
    <location>
        <begin position="769"/>
        <end position="791"/>
    </location>
</feature>
<feature type="compositionally biased region" description="Pro residues" evidence="8">
    <location>
        <begin position="507"/>
        <end position="518"/>
    </location>
</feature>
<keyword evidence="3 7" id="KW-0813">Transport</keyword>
<feature type="compositionally biased region" description="Low complexity" evidence="8">
    <location>
        <begin position="957"/>
        <end position="970"/>
    </location>
</feature>
<feature type="compositionally biased region" description="Pro residues" evidence="8">
    <location>
        <begin position="301"/>
        <end position="310"/>
    </location>
</feature>
<keyword evidence="5 7" id="KW-0931">ER-Golgi transport</keyword>
<feature type="compositionally biased region" description="Low complexity" evidence="8">
    <location>
        <begin position="1840"/>
        <end position="1849"/>
    </location>
</feature>
<evidence type="ECO:0000256" key="7">
    <source>
        <dbReference type="RuleBase" id="RU364101"/>
    </source>
</evidence>
<evidence type="ECO:0000313" key="12">
    <source>
        <dbReference type="Proteomes" id="UP000663826"/>
    </source>
</evidence>
<feature type="region of interest" description="Disordered" evidence="8">
    <location>
        <begin position="1664"/>
        <end position="1727"/>
    </location>
</feature>
<keyword evidence="4 7" id="KW-0256">Endoplasmic reticulum</keyword>
<evidence type="ECO:0000256" key="8">
    <source>
        <dbReference type="SAM" id="MobiDB-lite"/>
    </source>
</evidence>
<evidence type="ECO:0000256" key="2">
    <source>
        <dbReference type="ARBA" id="ARBA00005927"/>
    </source>
</evidence>
<dbReference type="GO" id="GO:0007030">
    <property type="term" value="P:Golgi organization"/>
    <property type="evidence" value="ECO:0007669"/>
    <property type="project" value="TreeGrafter"/>
</dbReference>
<feature type="compositionally biased region" description="Polar residues" evidence="8">
    <location>
        <begin position="678"/>
        <end position="691"/>
    </location>
</feature>
<feature type="compositionally biased region" description="Polar residues" evidence="8">
    <location>
        <begin position="1669"/>
        <end position="1686"/>
    </location>
</feature>
<dbReference type="GO" id="GO:0015031">
    <property type="term" value="P:protein transport"/>
    <property type="evidence" value="ECO:0007669"/>
    <property type="project" value="UniProtKB-KW"/>
</dbReference>
<feature type="compositionally biased region" description="Basic and acidic residues" evidence="8">
    <location>
        <begin position="653"/>
        <end position="663"/>
    </location>
</feature>
<feature type="compositionally biased region" description="Low complexity" evidence="8">
    <location>
        <begin position="176"/>
        <end position="196"/>
    </location>
</feature>
<dbReference type="GO" id="GO:0012507">
    <property type="term" value="C:ER to Golgi transport vesicle membrane"/>
    <property type="evidence" value="ECO:0007669"/>
    <property type="project" value="TreeGrafter"/>
</dbReference>
<dbReference type="EMBL" id="CAJMWQ010000694">
    <property type="protein sequence ID" value="CAE6371048.1"/>
    <property type="molecule type" value="Genomic_DNA"/>
</dbReference>
<evidence type="ECO:0000256" key="5">
    <source>
        <dbReference type="ARBA" id="ARBA00022892"/>
    </source>
</evidence>
<evidence type="ECO:0000256" key="4">
    <source>
        <dbReference type="ARBA" id="ARBA00022824"/>
    </source>
</evidence>
<feature type="compositionally biased region" description="Pro residues" evidence="8">
    <location>
        <begin position="218"/>
        <end position="233"/>
    </location>
</feature>
<comment type="similarity">
    <text evidence="2 7">Belongs to the SEC16 family.</text>
</comment>
<dbReference type="InterPro" id="IPR024340">
    <property type="entry name" value="Sec16_CCD"/>
</dbReference>
<comment type="caution">
    <text evidence="11">The sequence shown here is derived from an EMBL/GenBank/DDBJ whole genome shotgun (WGS) entry which is preliminary data.</text>
</comment>
<dbReference type="GO" id="GO:0070973">
    <property type="term" value="P:protein localization to endoplasmic reticulum exit site"/>
    <property type="evidence" value="ECO:0007669"/>
    <property type="project" value="TreeGrafter"/>
</dbReference>
<feature type="domain" description="Sec16 central conserved" evidence="10">
    <location>
        <begin position="1088"/>
        <end position="1229"/>
    </location>
</feature>
<feature type="compositionally biased region" description="Polar residues" evidence="8">
    <location>
        <begin position="1798"/>
        <end position="1816"/>
    </location>
</feature>
<dbReference type="Gene3D" id="1.25.40.1030">
    <property type="match status" value="1"/>
</dbReference>
<dbReference type="Proteomes" id="UP000663826">
    <property type="component" value="Unassembled WGS sequence"/>
</dbReference>
<dbReference type="GO" id="GO:0005789">
    <property type="term" value="C:endoplasmic reticulum membrane"/>
    <property type="evidence" value="ECO:0007669"/>
    <property type="project" value="UniProtKB-SubCell"/>
</dbReference>
<feature type="compositionally biased region" description="Pro residues" evidence="8">
    <location>
        <begin position="943"/>
        <end position="956"/>
    </location>
</feature>
<reference evidence="11" key="1">
    <citation type="submission" date="2021-01" db="EMBL/GenBank/DDBJ databases">
        <authorList>
            <person name="Kaushik A."/>
        </authorList>
    </citation>
    <scope>NUCLEOTIDE SEQUENCE</scope>
    <source>
        <strain evidence="11">AG1-1B</strain>
    </source>
</reference>
<feature type="region of interest" description="Disordered" evidence="8">
    <location>
        <begin position="1"/>
        <end position="33"/>
    </location>
</feature>
<feature type="compositionally biased region" description="Polar residues" evidence="8">
    <location>
        <begin position="22"/>
        <end position="33"/>
    </location>
</feature>
<feature type="region of interest" description="Disordered" evidence="8">
    <location>
        <begin position="358"/>
        <end position="1083"/>
    </location>
</feature>
<feature type="compositionally biased region" description="Acidic residues" evidence="8">
    <location>
        <begin position="695"/>
        <end position="707"/>
    </location>
</feature>
<dbReference type="PANTHER" id="PTHR13402">
    <property type="entry name" value="RGPR-RELATED"/>
    <property type="match status" value="1"/>
</dbReference>
<keyword evidence="7" id="KW-0072">Autophagy</keyword>
<feature type="region of interest" description="Disordered" evidence="8">
    <location>
        <begin position="45"/>
        <end position="75"/>
    </location>
</feature>
<evidence type="ECO:0000259" key="9">
    <source>
        <dbReference type="Pfam" id="PF12931"/>
    </source>
</evidence>
<feature type="compositionally biased region" description="Low complexity" evidence="8">
    <location>
        <begin position="2031"/>
        <end position="2059"/>
    </location>
</feature>
<proteinExistence type="inferred from homology"/>
<dbReference type="CDD" id="cd09233">
    <property type="entry name" value="ACE1-Sec16-like"/>
    <property type="match status" value="1"/>
</dbReference>
<comment type="subcellular location">
    <subcellularLocation>
        <location evidence="1">Endoplasmic reticulum membrane</location>
        <topology evidence="1">Peripheral membrane protein</topology>
        <orientation evidence="1">Cytoplasmic side</orientation>
    </subcellularLocation>
</comment>
<gene>
    <name evidence="11" type="ORF">RDB_LOCUS15732</name>
</gene>
<protein>
    <recommendedName>
        <fullName evidence="7">Protein transport protein sec16</fullName>
    </recommendedName>
</protein>
<evidence type="ECO:0000256" key="3">
    <source>
        <dbReference type="ARBA" id="ARBA00022448"/>
    </source>
</evidence>
<dbReference type="PANTHER" id="PTHR13402:SF6">
    <property type="entry name" value="SECRETORY 16, ISOFORM I"/>
    <property type="match status" value="1"/>
</dbReference>
<dbReference type="Pfam" id="PF12931">
    <property type="entry name" value="TPR_Sec16"/>
    <property type="match status" value="1"/>
</dbReference>
<evidence type="ECO:0000256" key="6">
    <source>
        <dbReference type="ARBA" id="ARBA00024687"/>
    </source>
</evidence>
<evidence type="ECO:0000313" key="11">
    <source>
        <dbReference type="EMBL" id="CAE6371048.1"/>
    </source>
</evidence>
<feature type="compositionally biased region" description="Polar residues" evidence="8">
    <location>
        <begin position="103"/>
        <end position="134"/>
    </location>
</feature>
<feature type="region of interest" description="Disordered" evidence="8">
    <location>
        <begin position="90"/>
        <end position="344"/>
    </location>
</feature>
<dbReference type="GO" id="GO:0016192">
    <property type="term" value="P:vesicle-mediated transport"/>
    <property type="evidence" value="ECO:0007669"/>
    <property type="project" value="UniProtKB-KW"/>
</dbReference>
<feature type="compositionally biased region" description="Pro residues" evidence="8">
    <location>
        <begin position="1952"/>
        <end position="1967"/>
    </location>
</feature>
<organism evidence="11 12">
    <name type="scientific">Rhizoctonia solani</name>
    <dbReference type="NCBI Taxonomy" id="456999"/>
    <lineage>
        <taxon>Eukaryota</taxon>
        <taxon>Fungi</taxon>
        <taxon>Dikarya</taxon>
        <taxon>Basidiomycota</taxon>
        <taxon>Agaricomycotina</taxon>
        <taxon>Agaricomycetes</taxon>
        <taxon>Cantharellales</taxon>
        <taxon>Ceratobasidiaceae</taxon>
        <taxon>Rhizoctonia</taxon>
    </lineage>
</organism>
<feature type="compositionally biased region" description="Basic and acidic residues" evidence="8">
    <location>
        <begin position="1871"/>
        <end position="1906"/>
    </location>
</feature>
<feature type="compositionally biased region" description="Pro residues" evidence="8">
    <location>
        <begin position="545"/>
        <end position="562"/>
    </location>
</feature>
<comment type="function">
    <text evidence="6 7">Involved in the initiation of assembly of the COPII coat required for the formation of transport vesicles from the endoplasmic reticulum (ER) and the selection of cargo molecules. Also involved in autophagy.</text>
</comment>
<feature type="domain" description="Sec16 Sec23-binding" evidence="9">
    <location>
        <begin position="1307"/>
        <end position="1648"/>
    </location>
</feature>
<feature type="region of interest" description="Disordered" evidence="8">
    <location>
        <begin position="1774"/>
        <end position="1934"/>
    </location>
</feature>
<feature type="compositionally biased region" description="Low complexity" evidence="8">
    <location>
        <begin position="563"/>
        <end position="573"/>
    </location>
</feature>
<feature type="compositionally biased region" description="Pro residues" evidence="8">
    <location>
        <begin position="851"/>
        <end position="871"/>
    </location>
</feature>
<dbReference type="InterPro" id="IPR024298">
    <property type="entry name" value="Sec16_Sec23-bd"/>
</dbReference>
<evidence type="ECO:0000256" key="1">
    <source>
        <dbReference type="ARBA" id="ARBA00004397"/>
    </source>
</evidence>
<keyword evidence="7" id="KW-0472">Membrane</keyword>
<dbReference type="Pfam" id="PF12932">
    <property type="entry name" value="Sec16"/>
    <property type="match status" value="1"/>
</dbReference>
<feature type="region of interest" description="Disordered" evidence="8">
    <location>
        <begin position="1947"/>
        <end position="2079"/>
    </location>
</feature>
<feature type="compositionally biased region" description="Polar residues" evidence="8">
    <location>
        <begin position="828"/>
        <end position="838"/>
    </location>
</feature>
<feature type="compositionally biased region" description="Pro residues" evidence="8">
    <location>
        <begin position="374"/>
        <end position="387"/>
    </location>
</feature>
<feature type="compositionally biased region" description="Polar residues" evidence="8">
    <location>
        <begin position="920"/>
        <end position="931"/>
    </location>
</feature>
<evidence type="ECO:0000259" key="10">
    <source>
        <dbReference type="Pfam" id="PF12932"/>
    </source>
</evidence>
<dbReference type="GO" id="GO:0006914">
    <property type="term" value="P:autophagy"/>
    <property type="evidence" value="ECO:0007669"/>
    <property type="project" value="UniProtKB-KW"/>
</dbReference>
<feature type="compositionally biased region" description="Low complexity" evidence="8">
    <location>
        <begin position="136"/>
        <end position="145"/>
    </location>
</feature>
<feature type="compositionally biased region" description="Basic and acidic residues" evidence="8">
    <location>
        <begin position="1025"/>
        <end position="1036"/>
    </location>
</feature>
<accession>A0A8H2WEK2</accession>
<sequence length="2079" mass="215770">MADPAPPAADALFGGSDDKNDSASSLFDTGSTATDDVQDIAGVFGAPIDDKADPFASVGQNSDVAGNAGGSSPVAISSALDDYANQGWFDDDGKFHLYEDPNDTFNAATTTTPAQVKSYTPSAYTPAQTHSASRVPSHSSPAAQYAPPPASPYEPTRSSSGLYAPTSAYAPPANQYTPANTYTPPTNTYVPPTNAYGPQTTAYAPPKSPYAPTTSSFIPPPPTSYAPPPPPPASTNEHLRYRSPSANAYDPPIPAARKRIDSAASSVSTPGHGTPALVSPFGQTAPSGAYPSQPGHGQPSQNPPLPPGPPRSRAGSQVTGPTRTLSPAHALNRTGSPLSGMVRATSPLAGAGALRAATGPTIAGSPQISTALPYAPPVAPGQPPVPPKSTSSYDPPAAGTRPSHYSPAVQHSAPVPPARSATYDPPPTGTKSAFDPPLPSVAPPARKNTYDPPRTGTKSAFDPPMTGTKSAFDPPLRTGTKSAFDPPMTGRKNAFDPPMTGRKSAFDPPPPPAGPPSRPGSRVGNSTTSSPVIGPPRPASGFAQPGPPPGHVPPQRPGPPSRPASSASMGAGRYAPSLDTSNAGFGLGVGGEKGSKSAIVGGSRPWDTGADSARASLDSEGMDGPPGRGSLDGADSGYKSRTSIDDAAGSETWTKEEWTRGDDPEGGDAEGGPGPAENQWTKPEYGSNSTLDPEGGVDPEGGLDEADTTLHAPTESFLGVGPQITETAPTPLASPGTVPAEFAEDDTEGGFGAVSPAGEPSSAPGTKPLSRTASVSSLASGRSGHRTSPSISKRPAPVVVEPPPNSGNYVVDNQPYTPMYGQSPYADVQTSPPKQTITEPYAPKPADTHAPPKPVDPYAPPPKDPYAPPKPAAIDPYAPPKLAGEPTQKITYSPPNGLARVYTPPPQANPAASRPVPVRNGSTLSRKSSLASIGEFGVAKDPYAPPARDPYAPPVPASKDPYAPPAAKDPYAPPVANASPYAPPRATPQDIKRPSSTAYDPPMPAVLPAQHASSYTPGVPAEMYAPRRDSRAREQSDQSDYEGANGHMSRYNYPSTDPYQPGGKSATPAAYQPTSGGVDPLGRHDSRAPIISFGFGGRLATAFPGLSELTGGFDVSLGRKAPSIQIRMLHKIVPESAVETSSAVFPGPLFSDPGSPTKGLVNVAVGGSGAKTKKAAVLKYLGERAEEIERGLGYLGVDAGNAPGPSERSKSEGKLVLVNLLKIMVENDGKLTGTPVIDAAVRQALVPRLSSIPAVTSPNSQATSFTLASALDVTVTSPGMDQYSLSPGNGDSSVATYKVKPDALDKIQEFLLQGERRQAYHYALDERMWAHSMLIASSLDKDAWKEVVNEFIRSELGVRTDQKKPSPFGGDPSVANGREPLRVAYSLFAGHGPASIQELLPPKNLARADANSLMPPTMSMVHATPISPNFPQPVLTSSVPTPALLQWNEIAATIVSNQADPQALTALGDYLVSNKWVEAAHACYLLSPTTSALGGISTPSVRVVLLGSESPATSRNFEKDDDAVIFTEIAEYAYSLAPTVKGQDAYAGLPHLQAYKLLRAAKLAEMGHVALASRYCEAVVTSTRIFNRPSPFFTATFVEQCKELSDYLSGVPQLDSSGSWIGKKVAKPSLDSIGNWLSGGLTKLIAGDGEEFVAATEPGPKAESGAFSHYSSISSANTSQTPSPNASVVALPSQPSVPPPRRAGSAMAQRPGSAAAQRNAVPTHPDRSASAMDYLRLPANKGSPAVPAHALSANAATTTFYQADVGYRAEQDVNKTGEDDDNAGATYASWWGGADESSGPTPTATTFYQMNDTPASTEGEGEGGFISLMDTFSPMPSPAPGGSSFSSTPQRVEEEDEMDDLGLGNSKKKAERPIPESGDRKEKEKEPEAKPEPKEEAKSEAPKLSEAKQSSWLGRWWPRKDTDSPAPVKAHLGDQVSLVYDKELKRWVNPNAPKPEPTATPPPPPSRTPSRAQTGSPGPGPSPLGRSNEPASTPPSRPQSASSLVPPPSISGPRRVRSMLNESFGPGGDISSSETNSPTSTPPASLRGPPSRGSTPGGKRNVRSRYVDVFAQPPPSPST</sequence>
<name>A0A8H2WEK2_9AGAM</name>
<dbReference type="GO" id="GO:0070971">
    <property type="term" value="C:endoplasmic reticulum exit site"/>
    <property type="evidence" value="ECO:0007669"/>
    <property type="project" value="TreeGrafter"/>
</dbReference>